<name>A0A509EF18_9HYPH</name>
<evidence type="ECO:0000313" key="2">
    <source>
        <dbReference type="Proteomes" id="UP000410984"/>
    </source>
</evidence>
<keyword evidence="2" id="KW-1185">Reference proteome</keyword>
<accession>A0A509EF18</accession>
<reference evidence="1 2" key="1">
    <citation type="submission" date="2019-06" db="EMBL/GenBank/DDBJ databases">
        <authorList>
            <person name="Rodrigo-Torres L."/>
            <person name="Arahal R. D."/>
            <person name="Lucena T."/>
        </authorList>
    </citation>
    <scope>NUCLEOTIDE SEQUENCE [LARGE SCALE GENOMIC DNA]</scope>
    <source>
        <strain evidence="1 2">SB0023/3</strain>
    </source>
</reference>
<dbReference type="EMBL" id="CABFPH010000055">
    <property type="protein sequence ID" value="VUD72976.1"/>
    <property type="molecule type" value="Genomic_DNA"/>
</dbReference>
<proteinExistence type="predicted"/>
<organism evidence="1 2">
    <name type="scientific">Methylobacterium symbioticum</name>
    <dbReference type="NCBI Taxonomy" id="2584084"/>
    <lineage>
        <taxon>Bacteria</taxon>
        <taxon>Pseudomonadati</taxon>
        <taxon>Pseudomonadota</taxon>
        <taxon>Alphaproteobacteria</taxon>
        <taxon>Hyphomicrobiales</taxon>
        <taxon>Methylobacteriaceae</taxon>
        <taxon>Methylobacterium</taxon>
    </lineage>
</organism>
<sequence length="122" mass="13682">MPTLPKDELLQHGPELPMAERVRRYQHNIRTIRSSGCAVPSSAYVDTLDPVAIEMWFLDSAERRHRLKAAVQALRLAAAGLRGRLSRRPFRPSLRRRGPGRRAALRPLAVGQTACGSNSRMM</sequence>
<evidence type="ECO:0000313" key="1">
    <source>
        <dbReference type="EMBL" id="VUD72976.1"/>
    </source>
</evidence>
<protein>
    <submittedName>
        <fullName evidence="1">Uncharacterized protein</fullName>
    </submittedName>
</protein>
<dbReference type="AlphaFoldDB" id="A0A509EF18"/>
<dbReference type="Proteomes" id="UP000410984">
    <property type="component" value="Unassembled WGS sequence"/>
</dbReference>
<gene>
    <name evidence="1" type="ORF">MET9862_03585</name>
</gene>